<evidence type="ECO:0000313" key="3">
    <source>
        <dbReference type="EMBL" id="JAG13482.1"/>
    </source>
</evidence>
<protein>
    <submittedName>
        <fullName evidence="6">Pro-Pol polyprotein</fullName>
    </submittedName>
</protein>
<sequence length="1470" mass="164984">KSQFSKATSLLVNGVTNNSSPSSSSSSNSSSLPAPSSNNVQPNTFSQECPVCQENHAIYNCKKYCNMEPSQRYELIKGFHRCFRCLGKHSRMNCKSKGKCGTCQSTRHHSTLHNESIISQRSLSTQNNDVNTDNINNSTMLTNVSVQLNASGQTKTNLAPSNSNAQTLITRPSARTTYVLLGTAQAFLRNKWGSWSPIRLVIDIGSQVNLISSDCVQRLGLPVIHRTTELSGAMEQVVGTSNGVVSCVLAPAPNDVSNLCATAIVVSRVCSDAPTISLPSQLNDRFSHLELADRTFHQRGTVDFLLGAGLYSQLFKPGYEVIHGEPAAIETIFGWVIFGNVNVSPLVSLNVTSTTLSSENSLDELVQRFWKVEEVASVVHRDPLHLIAETHFQETHSRLADGSYCVRLPFNTTGNFPPMGESREIATRRWYNVETKLRKNPALRDAYNAFMHEYLSLGHMVHTSKPASYLIPHFGIIRDSATSPLRVVFDGSARDTSNVSLNERLLPGPPLQKDITEVLTYFRMKSVAITTDIKMMYRKIWLHEDDCKFQHVLWRESPDQPLNEFELRTVTYGLSPAPFLAQRVLAQLVNDEGAPFPEASKAITNSCLMDDICWSVDTVEQAIDFKNQLISLLSKAHFELRKWSSSHQDVLMDIPEDHRARVLSLRPNELESLMILGLQWYPREDVFSYKIKVPGCANTKRTILSQVASIFDPLGWLSPTVFWAKCFLQELWSSGFDWDTPLTDDYTTRWAEFSGELEHLSKVRIPRLCVSPTLAKRQLVGFCDGSTLGYGAVVYLRCYSDESPDVSVHLLKSKTKVAPLKVQTIPRLELNGALLLARLIKSLDIVKAELDISETILFTDASTVLSWLRTPTYQLKTYVANRVVSLLESAPLEQWRHVPSAMNGADCASRGMSPIQLLNNSSWWAGPEFLMSPVSEWPPPTSNLLPAHYSQELKKNVDSQQQVLTVSKSSTSRNFILNALSTFSSLTKLKRVLAYVLRFTKNCRSAKTQRISGPLKVSEIQNAFNLCIKTTQQQYFASDIRAIQKGRLVSKKLLSFSPYVDAKGFLRVGGRLAHSNLAPNAKHPLLLPQQACLSQLICDYYHVYLLHAGPQATQAMIQSQFWILSLRPLLRKRIHRCLICFKSRAKMKHPFMSDLPPSRVNSTPRAFTNTAVDFAGPLFIKESTRRNAQKVKAYVCVFVCMATKAVHLELVSDLSTAAYQAALDRFVARRGLCSQIFCDRGTNFLGASNEAKSIRKFLLESEPALAEYLSSREIQYMFNPPASPWMGGIWEAAVKSFKHHLTKITFHRSLTYEEMSTFIARVEAVLNSRPLCPNNDDPSDNVEFLSPGHFLVGSALLSPPESELIPVPENHLSRWQLVQRASQEFWKRWSTEYLNTLIQRKKWNTPREPLRVGQPVYISKEDTRPLYWPLGIVTKLIPGRDGIERVAEVRTTAGTYTRPVARLIPLPIDD</sequence>
<dbReference type="GO" id="GO:0042575">
    <property type="term" value="C:DNA polymerase complex"/>
    <property type="evidence" value="ECO:0007669"/>
    <property type="project" value="UniProtKB-ARBA"/>
</dbReference>
<dbReference type="InterPro" id="IPR008042">
    <property type="entry name" value="Retrotrans_Pao"/>
</dbReference>
<dbReference type="PANTHER" id="PTHR47331:SF4">
    <property type="entry name" value="PEPTIDASE S1 DOMAIN-CONTAINING PROTEIN"/>
    <property type="match status" value="1"/>
</dbReference>
<reference evidence="6" key="1">
    <citation type="journal article" date="2014" name="PLoS ONE">
        <title>Transcriptome-Based Identification of ABC Transporters in the Western Tarnished Plant Bug Lygus hesperus.</title>
        <authorList>
            <person name="Hull J.J."/>
            <person name="Chaney K."/>
            <person name="Geib S.M."/>
            <person name="Fabrick J.A."/>
            <person name="Brent C.S."/>
            <person name="Walsh D."/>
            <person name="Lavine L.C."/>
        </authorList>
    </citation>
    <scope>NUCLEOTIDE SEQUENCE</scope>
</reference>
<dbReference type="InterPro" id="IPR036397">
    <property type="entry name" value="RNaseH_sf"/>
</dbReference>
<evidence type="ECO:0000313" key="6">
    <source>
        <dbReference type="EMBL" id="JAG13488.1"/>
    </source>
</evidence>
<organism evidence="6">
    <name type="scientific">Lygus hesperus</name>
    <name type="common">Western plant bug</name>
    <dbReference type="NCBI Taxonomy" id="30085"/>
    <lineage>
        <taxon>Eukaryota</taxon>
        <taxon>Metazoa</taxon>
        <taxon>Ecdysozoa</taxon>
        <taxon>Arthropoda</taxon>
        <taxon>Hexapoda</taxon>
        <taxon>Insecta</taxon>
        <taxon>Pterygota</taxon>
        <taxon>Neoptera</taxon>
        <taxon>Paraneoptera</taxon>
        <taxon>Hemiptera</taxon>
        <taxon>Heteroptera</taxon>
        <taxon>Panheteroptera</taxon>
        <taxon>Cimicomorpha</taxon>
        <taxon>Miridae</taxon>
        <taxon>Mirini</taxon>
        <taxon>Lygus</taxon>
    </lineage>
</organism>
<dbReference type="GO" id="GO:0015074">
    <property type="term" value="P:DNA integration"/>
    <property type="evidence" value="ECO:0007669"/>
    <property type="project" value="InterPro"/>
</dbReference>
<dbReference type="Pfam" id="PF18701">
    <property type="entry name" value="DUF5641"/>
    <property type="match status" value="1"/>
</dbReference>
<feature type="compositionally biased region" description="Low complexity" evidence="1">
    <location>
        <begin position="17"/>
        <end position="39"/>
    </location>
</feature>
<dbReference type="SUPFAM" id="SSF56672">
    <property type="entry name" value="DNA/RNA polymerases"/>
    <property type="match status" value="1"/>
</dbReference>
<evidence type="ECO:0000313" key="4">
    <source>
        <dbReference type="EMBL" id="JAG13483.1"/>
    </source>
</evidence>
<dbReference type="EMBL" id="GBHO01030116">
    <property type="protein sequence ID" value="JAG13488.1"/>
    <property type="molecule type" value="Transcribed_RNA"/>
</dbReference>
<dbReference type="CDD" id="cd00303">
    <property type="entry name" value="retropepsin_like"/>
    <property type="match status" value="1"/>
</dbReference>
<dbReference type="GO" id="GO:0003676">
    <property type="term" value="F:nucleic acid binding"/>
    <property type="evidence" value="ECO:0007669"/>
    <property type="project" value="InterPro"/>
</dbReference>
<dbReference type="Pfam" id="PF17921">
    <property type="entry name" value="Integrase_H2C2"/>
    <property type="match status" value="1"/>
</dbReference>
<dbReference type="Gene3D" id="3.30.420.10">
    <property type="entry name" value="Ribonuclease H-like superfamily/Ribonuclease H"/>
    <property type="match status" value="1"/>
</dbReference>
<dbReference type="PROSITE" id="PS50994">
    <property type="entry name" value="INTEGRASE"/>
    <property type="match status" value="1"/>
</dbReference>
<feature type="region of interest" description="Disordered" evidence="1">
    <location>
        <begin position="13"/>
        <end position="40"/>
    </location>
</feature>
<dbReference type="Pfam" id="PF05380">
    <property type="entry name" value="Peptidase_A17"/>
    <property type="match status" value="1"/>
</dbReference>
<dbReference type="EMBL" id="GBHO01030120">
    <property type="protein sequence ID" value="JAG13484.1"/>
    <property type="molecule type" value="Transcribed_RNA"/>
</dbReference>
<dbReference type="InterPro" id="IPR043502">
    <property type="entry name" value="DNA/RNA_pol_sf"/>
</dbReference>
<dbReference type="EMBL" id="GBHO01030122">
    <property type="protein sequence ID" value="JAG13482.1"/>
    <property type="molecule type" value="Transcribed_RNA"/>
</dbReference>
<dbReference type="InterPro" id="IPR001584">
    <property type="entry name" value="Integrase_cat-core"/>
</dbReference>
<accession>A0A0A9X3X8</accession>
<dbReference type="InterPro" id="IPR040676">
    <property type="entry name" value="DUF5641"/>
</dbReference>
<proteinExistence type="predicted"/>
<reference evidence="6" key="2">
    <citation type="submission" date="2014-07" db="EMBL/GenBank/DDBJ databases">
        <authorList>
            <person name="Hull J."/>
        </authorList>
    </citation>
    <scope>NUCLEOTIDE SEQUENCE</scope>
</reference>
<dbReference type="InterPro" id="IPR041588">
    <property type="entry name" value="Integrase_H2C2"/>
</dbReference>
<gene>
    <name evidence="6" type="primary">pol_301</name>
    <name evidence="4" type="synonym">pol_300</name>
    <name evidence="5" type="synonym">pol_302</name>
    <name evidence="3" type="synonym">pol_303</name>
    <name evidence="6" type="ORF">CM83_50112</name>
    <name evidence="4" type="ORF">CM83_50113</name>
    <name evidence="3" type="ORF">CM83_50114</name>
    <name evidence="5" type="ORF">CM83_50117</name>
</gene>
<evidence type="ECO:0000313" key="5">
    <source>
        <dbReference type="EMBL" id="JAG13484.1"/>
    </source>
</evidence>
<dbReference type="InterPro" id="IPR012337">
    <property type="entry name" value="RNaseH-like_sf"/>
</dbReference>
<evidence type="ECO:0000259" key="2">
    <source>
        <dbReference type="PROSITE" id="PS50994"/>
    </source>
</evidence>
<name>A0A0A9X3X8_LYGHE</name>
<dbReference type="SUPFAM" id="SSF53098">
    <property type="entry name" value="Ribonuclease H-like"/>
    <property type="match status" value="1"/>
</dbReference>
<dbReference type="GO" id="GO:0071897">
    <property type="term" value="P:DNA biosynthetic process"/>
    <property type="evidence" value="ECO:0007669"/>
    <property type="project" value="UniProtKB-ARBA"/>
</dbReference>
<feature type="non-terminal residue" evidence="6">
    <location>
        <position position="1"/>
    </location>
</feature>
<dbReference type="PANTHER" id="PTHR47331">
    <property type="entry name" value="PHD-TYPE DOMAIN-CONTAINING PROTEIN"/>
    <property type="match status" value="1"/>
</dbReference>
<evidence type="ECO:0000256" key="1">
    <source>
        <dbReference type="SAM" id="MobiDB-lite"/>
    </source>
</evidence>
<dbReference type="EMBL" id="GBHO01030121">
    <property type="protein sequence ID" value="JAG13483.1"/>
    <property type="molecule type" value="Transcribed_RNA"/>
</dbReference>
<feature type="domain" description="Integrase catalytic" evidence="2">
    <location>
        <begin position="1160"/>
        <end position="1355"/>
    </location>
</feature>